<organism evidence="1 2">
    <name type="scientific">Clytia hemisphaerica</name>
    <dbReference type="NCBI Taxonomy" id="252671"/>
    <lineage>
        <taxon>Eukaryota</taxon>
        <taxon>Metazoa</taxon>
        <taxon>Cnidaria</taxon>
        <taxon>Hydrozoa</taxon>
        <taxon>Hydroidolina</taxon>
        <taxon>Leptothecata</taxon>
        <taxon>Obeliida</taxon>
        <taxon>Clytiidae</taxon>
        <taxon>Clytia</taxon>
    </lineage>
</organism>
<evidence type="ECO:0000313" key="2">
    <source>
        <dbReference type="Proteomes" id="UP000594262"/>
    </source>
</evidence>
<keyword evidence="2" id="KW-1185">Reference proteome</keyword>
<dbReference type="Proteomes" id="UP000594262">
    <property type="component" value="Unplaced"/>
</dbReference>
<sequence>MQIKYKEEAENNRCSHSYIAHDSRIDHSLINKPTKIYQLRSQAKKQSSLFKVSENFKNTGAYQEITIKTEATSGLQMFANLHQLQATFNEFVSINQVKMVKRFYKNSASKGILPHGHGRYQTLFDYYKSCSFLYTVQLVCTLKDRLNPSCSVQAKIEQQ</sequence>
<accession>A0A7M5WXZ2</accession>
<proteinExistence type="predicted"/>
<evidence type="ECO:0000313" key="1">
    <source>
        <dbReference type="EnsemblMetazoa" id="CLYHEMP014315.1"/>
    </source>
</evidence>
<reference evidence="1" key="1">
    <citation type="submission" date="2021-01" db="UniProtKB">
        <authorList>
            <consortium name="EnsemblMetazoa"/>
        </authorList>
    </citation>
    <scope>IDENTIFICATION</scope>
</reference>
<protein>
    <submittedName>
        <fullName evidence="1">Uncharacterized protein</fullName>
    </submittedName>
</protein>
<dbReference type="EnsemblMetazoa" id="CLYHEMT014315.1">
    <property type="protein sequence ID" value="CLYHEMP014315.1"/>
    <property type="gene ID" value="CLYHEMG014315"/>
</dbReference>
<dbReference type="AlphaFoldDB" id="A0A7M5WXZ2"/>
<name>A0A7M5WXZ2_9CNID</name>